<feature type="region of interest" description="Disordered" evidence="1">
    <location>
        <begin position="593"/>
        <end position="615"/>
    </location>
</feature>
<organism evidence="3 4">
    <name type="scientific">Halopseudomonas oceani</name>
    <dbReference type="NCBI Taxonomy" id="1708783"/>
    <lineage>
        <taxon>Bacteria</taxon>
        <taxon>Pseudomonadati</taxon>
        <taxon>Pseudomonadota</taxon>
        <taxon>Gammaproteobacteria</taxon>
        <taxon>Pseudomonadales</taxon>
        <taxon>Pseudomonadaceae</taxon>
        <taxon>Halopseudomonas</taxon>
    </lineage>
</organism>
<evidence type="ECO:0000259" key="2">
    <source>
        <dbReference type="Pfam" id="PF02120"/>
    </source>
</evidence>
<dbReference type="InterPro" id="IPR038610">
    <property type="entry name" value="FliK-like_C_sf"/>
</dbReference>
<sequence length="615" mass="65315">MVPRQLPLYSVASNACGNARFPAAPLYMPPFCGGPRFTSTCDSMSPDFRLPPTSVTQPTGTTTAAPVRPADAIMMALQLLRPIDAQQLLGGDQANAEVVQSSNKPNISGQFDLLLKIVKQDMSGGTTLPASTSQPVAPGTQMVVQAVTQTQLIAVVQQVASQNTQLLTQLDPEQFPAGTPLQARVISQQAIPASVNQAARYELVAQLVQQSPQQTLLSITSARPVEPGTQLNATVGSQGELRVLSSSEQVRQADLLQGLRTAFQQQASSELLLTRLASLAAAPQELPPVPALQLAIANVLKQIVDAPQLMTATGVANAVAQSGSFLEANLARLADIMSKQQSAEGAVSVDGKPTTATGGDSPKPALPALDKLLPLLASLSAPRATEPLAGADFKGALVGLLVTLQQQLPGAVLQPPQNPAGPWQQAMQLAQQGTSVKPGLFPLPARALQALGETSDLGSLLRLTAALLSRIQHHQLQSMGQTQTFSDGSSQTTWQLEIPLRDGQQFNHVQVRIQRDESAPTPRQPEPVPVWEVRLAFNLDHLGSMQAIARLRNDKISSELWAERQETLGLINSEIGALRDRLLAKGLDVGELSCHRGAPPPPRQPVQQGWVDEVT</sequence>
<dbReference type="Pfam" id="PF02120">
    <property type="entry name" value="Flg_hook"/>
    <property type="match status" value="1"/>
</dbReference>
<dbReference type="OrthoDB" id="6113047at2"/>
<feature type="domain" description="Flagellar hook-length control protein-like C-terminal" evidence="2">
    <location>
        <begin position="528"/>
        <end position="600"/>
    </location>
</feature>
<dbReference type="Proteomes" id="UP000243451">
    <property type="component" value="Unassembled WGS sequence"/>
</dbReference>
<dbReference type="EMBL" id="PPSK01000005">
    <property type="protein sequence ID" value="POB04228.1"/>
    <property type="molecule type" value="Genomic_DNA"/>
</dbReference>
<evidence type="ECO:0000256" key="1">
    <source>
        <dbReference type="SAM" id="MobiDB-lite"/>
    </source>
</evidence>
<protein>
    <recommendedName>
        <fullName evidence="2">Flagellar hook-length control protein-like C-terminal domain-containing protein</fullName>
    </recommendedName>
</protein>
<name>A0A2P4EWB6_9GAMM</name>
<keyword evidence="4" id="KW-1185">Reference proteome</keyword>
<dbReference type="Gene3D" id="3.30.750.140">
    <property type="match status" value="1"/>
</dbReference>
<comment type="caution">
    <text evidence="3">The sequence shown here is derived from an EMBL/GenBank/DDBJ whole genome shotgun (WGS) entry which is preliminary data.</text>
</comment>
<evidence type="ECO:0000313" key="4">
    <source>
        <dbReference type="Proteomes" id="UP000243451"/>
    </source>
</evidence>
<reference evidence="3 4" key="1">
    <citation type="submission" date="2018-01" db="EMBL/GenBank/DDBJ databases">
        <title>Draft genome of the type strain Pseudomonas oceani DSM 100277 isolated from the deep water in Okinawa trough, northwestern Pacific Ocean.</title>
        <authorList>
            <person name="Gomila M."/>
            <person name="Mulet M."/>
            <person name="Garcia-Valdes E."/>
            <person name="Lalucat J."/>
        </authorList>
    </citation>
    <scope>NUCLEOTIDE SEQUENCE [LARGE SCALE GENOMIC DNA]</scope>
    <source>
        <strain evidence="3 4">DSM 100277</strain>
    </source>
</reference>
<gene>
    <name evidence="3" type="ORF">C1949_07335</name>
</gene>
<feature type="region of interest" description="Disordered" evidence="1">
    <location>
        <begin position="343"/>
        <end position="365"/>
    </location>
</feature>
<proteinExistence type="predicted"/>
<dbReference type="AlphaFoldDB" id="A0A2P4EWB6"/>
<evidence type="ECO:0000313" key="3">
    <source>
        <dbReference type="EMBL" id="POB04228.1"/>
    </source>
</evidence>
<dbReference type="InterPro" id="IPR021136">
    <property type="entry name" value="Flagellar_hook_control-like_C"/>
</dbReference>
<accession>A0A2P4EWB6</accession>